<name>A0AAE5T1Z3_STACR</name>
<accession>A0AAE5T1Z3</accession>
<dbReference type="SUPFAM" id="SSF63520">
    <property type="entry name" value="PTS-regulatory domain, PRD"/>
    <property type="match status" value="2"/>
</dbReference>
<dbReference type="InterPro" id="IPR036095">
    <property type="entry name" value="PTS_EIIB-like_sf"/>
</dbReference>
<dbReference type="Pfam" id="PF02302">
    <property type="entry name" value="PTS_IIB"/>
    <property type="match status" value="1"/>
</dbReference>
<evidence type="ECO:0000256" key="1">
    <source>
        <dbReference type="ARBA" id="ARBA00011798"/>
    </source>
</evidence>
<keyword evidence="2" id="KW-0808">Transferase</keyword>
<comment type="subunit">
    <text evidence="1">Homodimer or homotrimer. Seems to be a monomer when not phosphorylated.</text>
</comment>
<organism evidence="7 8">
    <name type="scientific">Staphylococcus chromogenes</name>
    <name type="common">Staphylococcus hyicus subsp. chromogenes</name>
    <dbReference type="NCBI Taxonomy" id="46126"/>
    <lineage>
        <taxon>Bacteria</taxon>
        <taxon>Bacillati</taxon>
        <taxon>Bacillota</taxon>
        <taxon>Bacilli</taxon>
        <taxon>Bacillales</taxon>
        <taxon>Staphylococcaceae</taxon>
        <taxon>Staphylococcus</taxon>
    </lineage>
</organism>
<protein>
    <submittedName>
        <fullName evidence="7">Transcription antiterminator BglG</fullName>
    </submittedName>
</protein>
<dbReference type="SUPFAM" id="SSF55804">
    <property type="entry name" value="Phoshotransferase/anion transport protein"/>
    <property type="match status" value="1"/>
</dbReference>
<dbReference type="CDD" id="cd00211">
    <property type="entry name" value="PTS_IIA_fru"/>
    <property type="match status" value="1"/>
</dbReference>
<dbReference type="Gene3D" id="3.40.50.2300">
    <property type="match status" value="1"/>
</dbReference>
<sequence>MQKVAYLPLRESVYNKSIGGINLLSNRQHQILNRISNVSQFVTTSQLAKEFNLSERTIQYDIEYLEAMSETLGYRIVRSKSEGVKAFHEKNETDINGMNPTQIKQYHFSKDERLTLLKLILLEQERPLSSKTLAEELRVSRRTIASDIKEAIQWFEVNKLAMTYIKNKGFIIKGEESDYRNAYAQLLHRYYEEMNDAIIAHFNGTEDLKNIRKLVIKVLKNEEYQLVQTAIEGLILHLFIAIKRLKQNYPLPYTSKEDAFHQVNQQYQVAIKLKTEIEHYFNIEFPDSEVELITLHLLASKQSTLNVERHHVSELEELISQFVERLSFEMGIEFFTDHKLIQGLSIHLSPAIYRMQNQLNHINPLHEDIVNEYRELIDMIQKHVTLFENHFDIQFNAHEISYLTLHFASSFERLLNRKRKQIKVILLCGSGVGTSQLLNAKLTNIYPEFDIIEAYSIYEIDEVELMEMNVDMVISTVPTQYKTIKSITVSPLLTQEDIKKLNHIINSKRVENASLDCTSGVSLSEILTDSRIFEISDKKTFEEAITQTVYPLEQDGIVLNTYKDEIMNKLHELGPYMVIGPHIALIHGSTTHVKGVGMSLGYFKKGVVFNHDRFDPVKIIVCLATENTNVHLKALKQLSELLFRDEIRNQLINGQLEDFKKNIRKMEGK</sequence>
<dbReference type="Gene3D" id="1.10.10.10">
    <property type="entry name" value="Winged helix-like DNA-binding domain superfamily/Winged helix DNA-binding domain"/>
    <property type="match status" value="2"/>
</dbReference>
<gene>
    <name evidence="7" type="ORF">BU653_00955</name>
</gene>
<feature type="domain" description="PTS EIIA type-2" evidence="4">
    <location>
        <begin position="525"/>
        <end position="666"/>
    </location>
</feature>
<dbReference type="GO" id="GO:0009401">
    <property type="term" value="P:phosphoenolpyruvate-dependent sugar phosphotransferase system"/>
    <property type="evidence" value="ECO:0007669"/>
    <property type="project" value="InterPro"/>
</dbReference>
<feature type="domain" description="PRD" evidence="6">
    <location>
        <begin position="310"/>
        <end position="417"/>
    </location>
</feature>
<evidence type="ECO:0000313" key="7">
    <source>
        <dbReference type="EMBL" id="PTG16983.1"/>
    </source>
</evidence>
<evidence type="ECO:0000313" key="8">
    <source>
        <dbReference type="Proteomes" id="UP000242704"/>
    </source>
</evidence>
<dbReference type="InterPro" id="IPR036390">
    <property type="entry name" value="WH_DNA-bd_sf"/>
</dbReference>
<dbReference type="CDD" id="cd05568">
    <property type="entry name" value="PTS_IIB_bgl_like"/>
    <property type="match status" value="1"/>
</dbReference>
<evidence type="ECO:0000259" key="5">
    <source>
        <dbReference type="PROSITE" id="PS51099"/>
    </source>
</evidence>
<dbReference type="Gene3D" id="3.40.930.10">
    <property type="entry name" value="Mannitol-specific EII, Chain A"/>
    <property type="match status" value="1"/>
</dbReference>
<dbReference type="InterPro" id="IPR036634">
    <property type="entry name" value="PRD_sf"/>
</dbReference>
<dbReference type="Pfam" id="PF00359">
    <property type="entry name" value="PTS_EIIA_2"/>
    <property type="match status" value="1"/>
</dbReference>
<feature type="domain" description="PRD" evidence="6">
    <location>
        <begin position="202"/>
        <end position="307"/>
    </location>
</feature>
<comment type="caution">
    <text evidence="7">The sequence shown here is derived from an EMBL/GenBank/DDBJ whole genome shotgun (WGS) entry which is preliminary data.</text>
</comment>
<dbReference type="SUPFAM" id="SSF46785">
    <property type="entry name" value="Winged helix' DNA-binding domain"/>
    <property type="match status" value="2"/>
</dbReference>
<proteinExistence type="predicted"/>
<dbReference type="InterPro" id="IPR003501">
    <property type="entry name" value="PTS_EIIB_2/3"/>
</dbReference>
<dbReference type="GO" id="GO:0006355">
    <property type="term" value="P:regulation of DNA-templated transcription"/>
    <property type="evidence" value="ECO:0007669"/>
    <property type="project" value="InterPro"/>
</dbReference>
<dbReference type="AlphaFoldDB" id="A0AAE5T1Z3"/>
<dbReference type="Gene3D" id="1.10.1790.10">
    <property type="entry name" value="PRD domain"/>
    <property type="match status" value="2"/>
</dbReference>
<dbReference type="InterPro" id="IPR013196">
    <property type="entry name" value="HTH_11"/>
</dbReference>
<dbReference type="PROSITE" id="PS51094">
    <property type="entry name" value="PTS_EIIA_TYPE_2"/>
    <property type="match status" value="1"/>
</dbReference>
<dbReference type="EMBL" id="PZBZ01000003">
    <property type="protein sequence ID" value="PTG16983.1"/>
    <property type="molecule type" value="Genomic_DNA"/>
</dbReference>
<dbReference type="PROSITE" id="PS51099">
    <property type="entry name" value="PTS_EIIB_TYPE_2"/>
    <property type="match status" value="1"/>
</dbReference>
<evidence type="ECO:0000259" key="4">
    <source>
        <dbReference type="PROSITE" id="PS51094"/>
    </source>
</evidence>
<dbReference type="PANTHER" id="PTHR30185">
    <property type="entry name" value="CRYPTIC BETA-GLUCOSIDE BGL OPERON ANTITERMINATOR"/>
    <property type="match status" value="1"/>
</dbReference>
<evidence type="ECO:0000256" key="2">
    <source>
        <dbReference type="ARBA" id="ARBA00022679"/>
    </source>
</evidence>
<evidence type="ECO:0000256" key="3">
    <source>
        <dbReference type="ARBA" id="ARBA00022737"/>
    </source>
</evidence>
<dbReference type="InterPro" id="IPR013011">
    <property type="entry name" value="PTS_EIIB_2"/>
</dbReference>
<dbReference type="InterPro" id="IPR002178">
    <property type="entry name" value="PTS_EIIA_type-2_dom"/>
</dbReference>
<dbReference type="InterPro" id="IPR036388">
    <property type="entry name" value="WH-like_DNA-bd_sf"/>
</dbReference>
<feature type="domain" description="PTS EIIB type-2" evidence="5">
    <location>
        <begin position="422"/>
        <end position="513"/>
    </location>
</feature>
<dbReference type="Pfam" id="PF08279">
    <property type="entry name" value="HTH_11"/>
    <property type="match status" value="2"/>
</dbReference>
<dbReference type="SUPFAM" id="SSF52794">
    <property type="entry name" value="PTS system IIB component-like"/>
    <property type="match status" value="1"/>
</dbReference>
<evidence type="ECO:0000259" key="6">
    <source>
        <dbReference type="PROSITE" id="PS51372"/>
    </source>
</evidence>
<dbReference type="Pfam" id="PF00874">
    <property type="entry name" value="PRD"/>
    <property type="match status" value="2"/>
</dbReference>
<dbReference type="InterPro" id="IPR011608">
    <property type="entry name" value="PRD"/>
</dbReference>
<dbReference type="GO" id="GO:0008982">
    <property type="term" value="F:protein-N(PI)-phosphohistidine-sugar phosphotransferase activity"/>
    <property type="evidence" value="ECO:0007669"/>
    <property type="project" value="InterPro"/>
</dbReference>
<dbReference type="PROSITE" id="PS51372">
    <property type="entry name" value="PRD_2"/>
    <property type="match status" value="2"/>
</dbReference>
<reference evidence="7 8" key="1">
    <citation type="journal article" date="2016" name="Front. Microbiol.">
        <title>Comprehensive Phylogenetic Analysis of Bovine Non-aureus Staphylococci Species Based on Whole-Genome Sequencing.</title>
        <authorList>
            <person name="Naushad S."/>
            <person name="Barkema H.W."/>
            <person name="Luby C."/>
            <person name="Condas L.A."/>
            <person name="Nobrega D.B."/>
            <person name="Carson D.A."/>
            <person name="De Buck J."/>
        </authorList>
    </citation>
    <scope>NUCLEOTIDE SEQUENCE [LARGE SCALE GENOMIC DNA]</scope>
    <source>
        <strain evidence="7 8">SNUC 505</strain>
    </source>
</reference>
<dbReference type="Proteomes" id="UP000242704">
    <property type="component" value="Unassembled WGS sequence"/>
</dbReference>
<dbReference type="PANTHER" id="PTHR30185:SF12">
    <property type="entry name" value="TRANSCRIPTIONAL REGULATOR MANR"/>
    <property type="match status" value="1"/>
</dbReference>
<keyword evidence="3" id="KW-0677">Repeat</keyword>
<dbReference type="InterPro" id="IPR016152">
    <property type="entry name" value="PTrfase/Anion_transptr"/>
</dbReference>
<dbReference type="InterPro" id="IPR050661">
    <property type="entry name" value="BglG_antiterminators"/>
</dbReference>